<dbReference type="Proteomes" id="UP000575068">
    <property type="component" value="Unassembled WGS sequence"/>
</dbReference>
<sequence length="354" mass="38198">MTTPTPEVPTAGASGAASCDRPMDELLAAVLSSEARGTVTVDQVEPLPGHAGVGFSFIADDGAAKQKLIVRTIAADAPSTGPSDVIRQARIMQSLAGTGVPVPPILSFGGHDSLLGRPYFIAGFVTGNAIPARAVDQTPAHVVLARRGVEVMAQLHKVPLAGLEAVWGAVQTPTAEFSRLFRLFDRPTIDLAWAGRVELLRDRLISTIPNEFHSGCVHGDMHFGNMIFGPDDVRAVLDWEIAFLGSTLLDLGMLAFYADPDAVLPEHRHRAERWVLSPGEIIDTYQRAAGHVVDSRSIIWHRAMAGYRFAVIALFNEMLHRRGKKHDPMWADLVRSVPVMVERSLEILGGSTGA</sequence>
<dbReference type="PANTHER" id="PTHR21310:SF40">
    <property type="entry name" value="AMINOGLYCOSIDE PHOSPHOTRANSFERASE DOMAIN-CONTAINING PROTEIN-RELATED"/>
    <property type="match status" value="1"/>
</dbReference>
<evidence type="ECO:0000313" key="2">
    <source>
        <dbReference type="EMBL" id="MBB4642184.1"/>
    </source>
</evidence>
<dbReference type="Pfam" id="PF01636">
    <property type="entry name" value="APH"/>
    <property type="match status" value="1"/>
</dbReference>
<dbReference type="PANTHER" id="PTHR21310">
    <property type="entry name" value="AMINOGLYCOSIDE PHOSPHOTRANSFERASE-RELATED-RELATED"/>
    <property type="match status" value="1"/>
</dbReference>
<organism evidence="2 3">
    <name type="scientific">Rhizorhapis suberifaciens</name>
    <name type="common">corky root of lettuce</name>
    <dbReference type="NCBI Taxonomy" id="13656"/>
    <lineage>
        <taxon>Bacteria</taxon>
        <taxon>Pseudomonadati</taxon>
        <taxon>Pseudomonadota</taxon>
        <taxon>Alphaproteobacteria</taxon>
        <taxon>Sphingomonadales</taxon>
        <taxon>Sphingomonadaceae</taxon>
        <taxon>Rhizorhapis</taxon>
    </lineage>
</organism>
<dbReference type="InterPro" id="IPR002575">
    <property type="entry name" value="Aminoglycoside_PTrfase"/>
</dbReference>
<keyword evidence="2" id="KW-0808">Transferase</keyword>
<proteinExistence type="predicted"/>
<dbReference type="Gene3D" id="3.30.200.20">
    <property type="entry name" value="Phosphorylase Kinase, domain 1"/>
    <property type="match status" value="1"/>
</dbReference>
<keyword evidence="2" id="KW-0418">Kinase</keyword>
<dbReference type="InterPro" id="IPR011009">
    <property type="entry name" value="Kinase-like_dom_sf"/>
</dbReference>
<dbReference type="InterPro" id="IPR051678">
    <property type="entry name" value="AGP_Transferase"/>
</dbReference>
<dbReference type="EMBL" id="JACHOV010000009">
    <property type="protein sequence ID" value="MBB4642184.1"/>
    <property type="molecule type" value="Genomic_DNA"/>
</dbReference>
<dbReference type="AlphaFoldDB" id="A0A840HXR1"/>
<dbReference type="Gene3D" id="3.90.1200.10">
    <property type="match status" value="1"/>
</dbReference>
<feature type="domain" description="Aminoglycoside phosphotransferase" evidence="1">
    <location>
        <begin position="67"/>
        <end position="264"/>
    </location>
</feature>
<comment type="caution">
    <text evidence="2">The sequence shown here is derived from an EMBL/GenBank/DDBJ whole genome shotgun (WGS) entry which is preliminary data.</text>
</comment>
<dbReference type="SUPFAM" id="SSF56112">
    <property type="entry name" value="Protein kinase-like (PK-like)"/>
    <property type="match status" value="1"/>
</dbReference>
<dbReference type="GO" id="GO:0016301">
    <property type="term" value="F:kinase activity"/>
    <property type="evidence" value="ECO:0007669"/>
    <property type="project" value="UniProtKB-KW"/>
</dbReference>
<dbReference type="CDD" id="cd05154">
    <property type="entry name" value="ACAD10_11_N-like"/>
    <property type="match status" value="1"/>
</dbReference>
<evidence type="ECO:0000259" key="1">
    <source>
        <dbReference type="Pfam" id="PF01636"/>
    </source>
</evidence>
<reference evidence="2 3" key="1">
    <citation type="submission" date="2020-08" db="EMBL/GenBank/DDBJ databases">
        <title>Genomic Encyclopedia of Type Strains, Phase IV (KMG-IV): sequencing the most valuable type-strain genomes for metagenomic binning, comparative biology and taxonomic classification.</title>
        <authorList>
            <person name="Goeker M."/>
        </authorList>
    </citation>
    <scope>NUCLEOTIDE SEQUENCE [LARGE SCALE GENOMIC DNA]</scope>
    <source>
        <strain evidence="2 3">DSM 7465</strain>
    </source>
</reference>
<dbReference type="InterPro" id="IPR041726">
    <property type="entry name" value="ACAD10_11_N"/>
</dbReference>
<keyword evidence="3" id="KW-1185">Reference proteome</keyword>
<dbReference type="RefSeq" id="WP_184475954.1">
    <property type="nucleotide sequence ID" value="NZ_JACHOV010000009.1"/>
</dbReference>
<evidence type="ECO:0000313" key="3">
    <source>
        <dbReference type="Proteomes" id="UP000575068"/>
    </source>
</evidence>
<gene>
    <name evidence="2" type="ORF">HNQ99_002506</name>
</gene>
<accession>A0A840HXR1</accession>
<protein>
    <submittedName>
        <fullName evidence="2">Aminoglycoside phosphotransferase (APT) family kinase protein</fullName>
    </submittedName>
</protein>
<name>A0A840HXR1_9SPHN</name>